<dbReference type="InterPro" id="IPR007867">
    <property type="entry name" value="GMC_OxRtase_C"/>
</dbReference>
<dbReference type="GO" id="GO:0016614">
    <property type="term" value="F:oxidoreductase activity, acting on CH-OH group of donors"/>
    <property type="evidence" value="ECO:0007669"/>
    <property type="project" value="InterPro"/>
</dbReference>
<dbReference type="OrthoDB" id="9798604at2"/>
<evidence type="ECO:0000313" key="8">
    <source>
        <dbReference type="Proteomes" id="UP000293342"/>
    </source>
</evidence>
<proteinExistence type="inferred from homology"/>
<feature type="domain" description="Glucose-methanol-choline oxidoreductase C-terminal" evidence="6">
    <location>
        <begin position="531"/>
        <end position="585"/>
    </location>
</feature>
<dbReference type="PANTHER" id="PTHR42784:SF1">
    <property type="entry name" value="PYRANOSE 2-OXIDASE"/>
    <property type="match status" value="1"/>
</dbReference>
<evidence type="ECO:0000259" key="6">
    <source>
        <dbReference type="Pfam" id="PF05199"/>
    </source>
</evidence>
<comment type="similarity">
    <text evidence="2">Belongs to the GMC oxidoreductase family.</text>
</comment>
<dbReference type="Gene3D" id="3.50.50.60">
    <property type="entry name" value="FAD/NAD(P)-binding domain"/>
    <property type="match status" value="2"/>
</dbReference>
<evidence type="ECO:0000256" key="4">
    <source>
        <dbReference type="ARBA" id="ARBA00022827"/>
    </source>
</evidence>
<dbReference type="Proteomes" id="UP000293342">
    <property type="component" value="Unassembled WGS sequence"/>
</dbReference>
<dbReference type="SUPFAM" id="SSF51905">
    <property type="entry name" value="FAD/NAD(P)-binding domain"/>
    <property type="match status" value="1"/>
</dbReference>
<dbReference type="RefSeq" id="WP_131519449.1">
    <property type="nucleotide sequence ID" value="NZ_SJKD01000021.1"/>
</dbReference>
<dbReference type="InterPro" id="IPR036188">
    <property type="entry name" value="FAD/NAD-bd_sf"/>
</dbReference>
<keyword evidence="8" id="KW-1185">Reference proteome</keyword>
<comment type="caution">
    <text evidence="7">The sequence shown here is derived from an EMBL/GenBank/DDBJ whole genome shotgun (WGS) entry which is preliminary data.</text>
</comment>
<keyword evidence="4" id="KW-0274">FAD</keyword>
<dbReference type="EMBL" id="SJKD01000021">
    <property type="protein sequence ID" value="TCC32643.1"/>
    <property type="molecule type" value="Genomic_DNA"/>
</dbReference>
<name>A0A4R0IH27_9ACTN</name>
<dbReference type="Pfam" id="PF05199">
    <property type="entry name" value="GMC_oxred_C"/>
    <property type="match status" value="1"/>
</dbReference>
<organism evidence="7 8">
    <name type="scientific">Kribbella capetownensis</name>
    <dbReference type="NCBI Taxonomy" id="1572659"/>
    <lineage>
        <taxon>Bacteria</taxon>
        <taxon>Bacillati</taxon>
        <taxon>Actinomycetota</taxon>
        <taxon>Actinomycetes</taxon>
        <taxon>Propionibacteriales</taxon>
        <taxon>Kribbellaceae</taxon>
        <taxon>Kribbella</taxon>
    </lineage>
</organism>
<protein>
    <submittedName>
        <fullName evidence="7">GMC family oxidoreductase</fullName>
    </submittedName>
</protein>
<dbReference type="AlphaFoldDB" id="A0A4R0IH27"/>
<reference evidence="7 8" key="1">
    <citation type="submission" date="2019-02" db="EMBL/GenBank/DDBJ databases">
        <title>Kribbella capetownensis sp. nov. and Kribbella speibonae sp. nov., isolated from soil.</title>
        <authorList>
            <person name="Curtis S.M."/>
            <person name="Norton I."/>
            <person name="Everest G.J."/>
            <person name="Meyers P.R."/>
        </authorList>
    </citation>
    <scope>NUCLEOTIDE SEQUENCE [LARGE SCALE GENOMIC DNA]</scope>
    <source>
        <strain evidence="7 8">YM53</strain>
    </source>
</reference>
<evidence type="ECO:0000256" key="5">
    <source>
        <dbReference type="ARBA" id="ARBA00023002"/>
    </source>
</evidence>
<keyword evidence="3" id="KW-0285">Flavoprotein</keyword>
<comment type="cofactor">
    <cofactor evidence="1">
        <name>FAD</name>
        <dbReference type="ChEBI" id="CHEBI:57692"/>
    </cofactor>
</comment>
<accession>A0A4R0IH27</accession>
<dbReference type="InterPro" id="IPR051473">
    <property type="entry name" value="P2Ox-like"/>
</dbReference>
<evidence type="ECO:0000256" key="3">
    <source>
        <dbReference type="ARBA" id="ARBA00022630"/>
    </source>
</evidence>
<keyword evidence="5" id="KW-0560">Oxidoreductase</keyword>
<dbReference type="PANTHER" id="PTHR42784">
    <property type="entry name" value="PYRANOSE 2-OXIDASE"/>
    <property type="match status" value="1"/>
</dbReference>
<gene>
    <name evidence="7" type="ORF">E0H75_42645</name>
</gene>
<evidence type="ECO:0000256" key="2">
    <source>
        <dbReference type="ARBA" id="ARBA00010790"/>
    </source>
</evidence>
<evidence type="ECO:0000313" key="7">
    <source>
        <dbReference type="EMBL" id="TCC32643.1"/>
    </source>
</evidence>
<evidence type="ECO:0000256" key="1">
    <source>
        <dbReference type="ARBA" id="ARBA00001974"/>
    </source>
</evidence>
<sequence length="595" mass="64142">MLRIRFVTEEFAPNQTVLLRWGPNWGLDRGGVFADGAWNFDLDEAAFPDGIEFKFLLAPDRWMTGPNLTLTRGELTGIHDYAWPLVTFPPATELITEHGVIPQRFFIRNLDPNHEYDVIVVGSGLGGGLLASRLAGLGADVLVLEAGSYLFPTHVGNLPRRLHIGQFDKHIWSLWGDFRVVNYVNAPGSTFAGGQAFNLGGRSVFWGGLIPRQSEWELASWPDSVRRYLLSGGYDDAETALNRVPAQSGPFQDSSRTRLEADLPGFQAENAPVALQYAGATSLAIPAGLFSTADLLLEDRLLDDPGHQKPTINLNVAVWSVSPDRANPARVTGVTGWDLLAQAQRSFRARAVVLAAGTIESAKIALQSGLADPTNTIGRGLTDHTIRYRHFTLPPGSPLASATDSAKVLLRHPSANTTTHAFDIVVELGADFNQGRYIDPAHLARERATRAGWTLCEVVFMYYADLNAQNGLAVTGNPADDAIVTVRPTLPPAALLTEADTLAHNLLAAINAEPILGEGGGLNLQDALLGGVAHEVGTLRMTDDNTGVVDENLKFLAYENLYACDNSVFPASPAANPSLTTAALALRLGDHLAMR</sequence>